<name>A0A6A7C6K3_9PEZI</name>
<keyword evidence="2" id="KW-1185">Reference proteome</keyword>
<organism evidence="1 2">
    <name type="scientific">Piedraia hortae CBS 480.64</name>
    <dbReference type="NCBI Taxonomy" id="1314780"/>
    <lineage>
        <taxon>Eukaryota</taxon>
        <taxon>Fungi</taxon>
        <taxon>Dikarya</taxon>
        <taxon>Ascomycota</taxon>
        <taxon>Pezizomycotina</taxon>
        <taxon>Dothideomycetes</taxon>
        <taxon>Dothideomycetidae</taxon>
        <taxon>Capnodiales</taxon>
        <taxon>Piedraiaceae</taxon>
        <taxon>Piedraia</taxon>
    </lineage>
</organism>
<evidence type="ECO:0000313" key="1">
    <source>
        <dbReference type="EMBL" id="KAF2862615.1"/>
    </source>
</evidence>
<reference evidence="1" key="1">
    <citation type="journal article" date="2020" name="Stud. Mycol.">
        <title>101 Dothideomycetes genomes: a test case for predicting lifestyles and emergence of pathogens.</title>
        <authorList>
            <person name="Haridas S."/>
            <person name="Albert R."/>
            <person name="Binder M."/>
            <person name="Bloem J."/>
            <person name="Labutti K."/>
            <person name="Salamov A."/>
            <person name="Andreopoulos B."/>
            <person name="Baker S."/>
            <person name="Barry K."/>
            <person name="Bills G."/>
            <person name="Bluhm B."/>
            <person name="Cannon C."/>
            <person name="Castanera R."/>
            <person name="Culley D."/>
            <person name="Daum C."/>
            <person name="Ezra D."/>
            <person name="Gonzalez J."/>
            <person name="Henrissat B."/>
            <person name="Kuo A."/>
            <person name="Liang C."/>
            <person name="Lipzen A."/>
            <person name="Lutzoni F."/>
            <person name="Magnuson J."/>
            <person name="Mondo S."/>
            <person name="Nolan M."/>
            <person name="Ohm R."/>
            <person name="Pangilinan J."/>
            <person name="Park H.-J."/>
            <person name="Ramirez L."/>
            <person name="Alfaro M."/>
            <person name="Sun H."/>
            <person name="Tritt A."/>
            <person name="Yoshinaga Y."/>
            <person name="Zwiers L.-H."/>
            <person name="Turgeon B."/>
            <person name="Goodwin S."/>
            <person name="Spatafora J."/>
            <person name="Crous P."/>
            <person name="Grigoriev I."/>
        </authorList>
    </citation>
    <scope>NUCLEOTIDE SEQUENCE</scope>
    <source>
        <strain evidence="1">CBS 480.64</strain>
    </source>
</reference>
<proteinExistence type="predicted"/>
<dbReference type="Proteomes" id="UP000799421">
    <property type="component" value="Unassembled WGS sequence"/>
</dbReference>
<gene>
    <name evidence="1" type="ORF">K470DRAFT_176018</name>
</gene>
<protein>
    <submittedName>
        <fullName evidence="1">Uncharacterized protein</fullName>
    </submittedName>
</protein>
<accession>A0A6A7C6K3</accession>
<sequence length="61" mass="7232">MQGTCIASQRYLLHYQLHPRFFPSQRFPLRVMSYVTWQMRPASVRRDVTGPPVQNFHSDVP</sequence>
<evidence type="ECO:0000313" key="2">
    <source>
        <dbReference type="Proteomes" id="UP000799421"/>
    </source>
</evidence>
<dbReference type="EMBL" id="MU005965">
    <property type="protein sequence ID" value="KAF2862615.1"/>
    <property type="molecule type" value="Genomic_DNA"/>
</dbReference>
<dbReference type="AlphaFoldDB" id="A0A6A7C6K3"/>